<evidence type="ECO:0000313" key="2">
    <source>
        <dbReference type="Proteomes" id="UP001228504"/>
    </source>
</evidence>
<dbReference type="EMBL" id="JAUSUF010000001">
    <property type="protein sequence ID" value="MDQ0148637.1"/>
    <property type="molecule type" value="Genomic_DNA"/>
</dbReference>
<sequence length="29" mass="3358">MLKMYMKKNTKFVAKNIGSIDNLKSMLPI</sequence>
<organism evidence="1 2">
    <name type="scientific">Eubacterium multiforme</name>
    <dbReference type="NCBI Taxonomy" id="83339"/>
    <lineage>
        <taxon>Bacteria</taxon>
        <taxon>Bacillati</taxon>
        <taxon>Bacillota</taxon>
        <taxon>Clostridia</taxon>
        <taxon>Eubacteriales</taxon>
        <taxon>Eubacteriaceae</taxon>
        <taxon>Eubacterium</taxon>
    </lineage>
</organism>
<name>A0ABT9UQR6_9FIRM</name>
<reference evidence="1 2" key="1">
    <citation type="submission" date="2023-07" db="EMBL/GenBank/DDBJ databases">
        <title>Genomic Encyclopedia of Type Strains, Phase IV (KMG-IV): sequencing the most valuable type-strain genomes for metagenomic binning, comparative biology and taxonomic classification.</title>
        <authorList>
            <person name="Goeker M."/>
        </authorList>
    </citation>
    <scope>NUCLEOTIDE SEQUENCE [LARGE SCALE GENOMIC DNA]</scope>
    <source>
        <strain evidence="1 2">DSM 20694</strain>
    </source>
</reference>
<protein>
    <submittedName>
        <fullName evidence="1">Uncharacterized protein</fullName>
    </submittedName>
</protein>
<proteinExistence type="predicted"/>
<gene>
    <name evidence="1" type="ORF">J2S18_000554</name>
</gene>
<comment type="caution">
    <text evidence="1">The sequence shown here is derived from an EMBL/GenBank/DDBJ whole genome shotgun (WGS) entry which is preliminary data.</text>
</comment>
<keyword evidence="2" id="KW-1185">Reference proteome</keyword>
<accession>A0ABT9UQR6</accession>
<dbReference type="Proteomes" id="UP001228504">
    <property type="component" value="Unassembled WGS sequence"/>
</dbReference>
<evidence type="ECO:0000313" key="1">
    <source>
        <dbReference type="EMBL" id="MDQ0148637.1"/>
    </source>
</evidence>